<dbReference type="InterPro" id="IPR017871">
    <property type="entry name" value="ABC_transporter-like_CS"/>
</dbReference>
<keyword evidence="3" id="KW-0067">ATP-binding</keyword>
<protein>
    <recommendedName>
        <fullName evidence="6">ABC transporter domain-containing protein</fullName>
    </recommendedName>
</protein>
<dbReference type="PANTHER" id="PTHR19211:SF133">
    <property type="entry name" value="ABC TRANSPORTER FAMILY PROTEIN"/>
    <property type="match status" value="1"/>
</dbReference>
<organism evidence="7 8">
    <name type="scientific">Cymbomonas tetramitiformis</name>
    <dbReference type="NCBI Taxonomy" id="36881"/>
    <lineage>
        <taxon>Eukaryota</taxon>
        <taxon>Viridiplantae</taxon>
        <taxon>Chlorophyta</taxon>
        <taxon>Pyramimonadophyceae</taxon>
        <taxon>Pyramimonadales</taxon>
        <taxon>Pyramimonadaceae</taxon>
        <taxon>Cymbomonas</taxon>
    </lineage>
</organism>
<gene>
    <name evidence="7" type="ORF">CYMTET_50093</name>
</gene>
<name>A0AAE0BQ62_9CHLO</name>
<dbReference type="SMART" id="SM00382">
    <property type="entry name" value="AAA"/>
    <property type="match status" value="1"/>
</dbReference>
<evidence type="ECO:0000256" key="2">
    <source>
        <dbReference type="ARBA" id="ARBA00022741"/>
    </source>
</evidence>
<evidence type="ECO:0000313" key="7">
    <source>
        <dbReference type="EMBL" id="KAK3240030.1"/>
    </source>
</evidence>
<dbReference type="SUPFAM" id="SSF52540">
    <property type="entry name" value="P-loop containing nucleoside triphosphate hydrolases"/>
    <property type="match status" value="2"/>
</dbReference>
<dbReference type="AlphaFoldDB" id="A0AAE0BQ62"/>
<evidence type="ECO:0000256" key="1">
    <source>
        <dbReference type="ARBA" id="ARBA00022737"/>
    </source>
</evidence>
<feature type="coiled-coil region" evidence="4">
    <location>
        <begin position="545"/>
        <end position="625"/>
    </location>
</feature>
<comment type="caution">
    <text evidence="7">The sequence shown here is derived from an EMBL/GenBank/DDBJ whole genome shotgun (WGS) entry which is preliminary data.</text>
</comment>
<keyword evidence="8" id="KW-1185">Reference proteome</keyword>
<dbReference type="GO" id="GO:0016887">
    <property type="term" value="F:ATP hydrolysis activity"/>
    <property type="evidence" value="ECO:0007669"/>
    <property type="project" value="InterPro"/>
</dbReference>
<dbReference type="FunFam" id="3.40.50.300:FF:000011">
    <property type="entry name" value="Putative ABC transporter ATP-binding component"/>
    <property type="match status" value="1"/>
</dbReference>
<dbReference type="PROSITE" id="PS00211">
    <property type="entry name" value="ABC_TRANSPORTER_1"/>
    <property type="match status" value="2"/>
</dbReference>
<evidence type="ECO:0000256" key="5">
    <source>
        <dbReference type="SAM" id="MobiDB-lite"/>
    </source>
</evidence>
<dbReference type="InterPro" id="IPR003593">
    <property type="entry name" value="AAA+_ATPase"/>
</dbReference>
<dbReference type="PANTHER" id="PTHR19211">
    <property type="entry name" value="ATP-BINDING TRANSPORT PROTEIN-RELATED"/>
    <property type="match status" value="1"/>
</dbReference>
<keyword evidence="1" id="KW-0677">Repeat</keyword>
<reference evidence="7 8" key="1">
    <citation type="journal article" date="2015" name="Genome Biol. Evol.">
        <title>Comparative Genomics of a Bacterivorous Green Alga Reveals Evolutionary Causalities and Consequences of Phago-Mixotrophic Mode of Nutrition.</title>
        <authorList>
            <person name="Burns J.A."/>
            <person name="Paasch A."/>
            <person name="Narechania A."/>
            <person name="Kim E."/>
        </authorList>
    </citation>
    <scope>NUCLEOTIDE SEQUENCE [LARGE SCALE GENOMIC DNA]</scope>
    <source>
        <strain evidence="7 8">PLY_AMNH</strain>
    </source>
</reference>
<evidence type="ECO:0000313" key="8">
    <source>
        <dbReference type="Proteomes" id="UP001190700"/>
    </source>
</evidence>
<dbReference type="InterPro" id="IPR003439">
    <property type="entry name" value="ABC_transporter-like_ATP-bd"/>
</dbReference>
<dbReference type="GO" id="GO:0005524">
    <property type="term" value="F:ATP binding"/>
    <property type="evidence" value="ECO:0007669"/>
    <property type="project" value="UniProtKB-KW"/>
</dbReference>
<feature type="region of interest" description="Disordered" evidence="5">
    <location>
        <begin position="263"/>
        <end position="284"/>
    </location>
</feature>
<evidence type="ECO:0000256" key="3">
    <source>
        <dbReference type="ARBA" id="ARBA00022840"/>
    </source>
</evidence>
<keyword evidence="4" id="KW-0175">Coiled coil</keyword>
<dbReference type="InterPro" id="IPR027417">
    <property type="entry name" value="P-loop_NTPase"/>
</dbReference>
<dbReference type="Gene3D" id="3.40.50.300">
    <property type="entry name" value="P-loop containing nucleotide triphosphate hydrolases"/>
    <property type="match status" value="2"/>
</dbReference>
<dbReference type="EMBL" id="LGRX02033758">
    <property type="protein sequence ID" value="KAK3240030.1"/>
    <property type="molecule type" value="Genomic_DNA"/>
</dbReference>
<accession>A0AAE0BQ62</accession>
<evidence type="ECO:0000259" key="6">
    <source>
        <dbReference type="PROSITE" id="PS50893"/>
    </source>
</evidence>
<proteinExistence type="predicted"/>
<dbReference type="InterPro" id="IPR032781">
    <property type="entry name" value="ABC_tran_Xtn"/>
</dbReference>
<evidence type="ECO:0000256" key="4">
    <source>
        <dbReference type="SAM" id="Coils"/>
    </source>
</evidence>
<feature type="domain" description="ABC transporter" evidence="6">
    <location>
        <begin position="290"/>
        <end position="509"/>
    </location>
</feature>
<dbReference type="Pfam" id="PF12848">
    <property type="entry name" value="ABC_tran_Xtn"/>
    <property type="match status" value="1"/>
</dbReference>
<keyword evidence="2" id="KW-0547">Nucleotide-binding</keyword>
<dbReference type="Pfam" id="PF00005">
    <property type="entry name" value="ABC_tran"/>
    <property type="match status" value="2"/>
</dbReference>
<dbReference type="InterPro" id="IPR050611">
    <property type="entry name" value="ABCF"/>
</dbReference>
<dbReference type="Proteomes" id="UP001190700">
    <property type="component" value="Unassembled WGS sequence"/>
</dbReference>
<dbReference type="CDD" id="cd03221">
    <property type="entry name" value="ABCF_EF-3"/>
    <property type="match status" value="1"/>
</dbReference>
<sequence>MRLRLFLGAEPQKAEPWKAERSGFISAAVASARDDMRCTGLQVLSRMEKFQRAKKRLDAAEVDIAVVDCNDGDALDAAVHELSEAQNDFEMAGGYSVDEVIGRVLSGLGFTEEDQSRSCSDFSGGWQMRIALARLLLSEPEILILDEPTNHLDAAARSWLAEYLKSYVGTVLTVTHDENLLRKAVTSVAEVRNRRLELYRSRSYDQWEIERVERVERQKAEYEKQQEEIDRLQDWVDKFGAKATKATQAESRKKMIAKLKREQVAPPEKISTHRPQLRLPKPPPCHTEMLVMKDVSFGWEEEPIVTGATLKIEKGHRVVVRGPNGAGKSTFMNALAGELEAKAGERREGEGLKLGFFKQDLAQELDQGAVAVNTVQAAGWEYDSLLTLTQARNTMGALGLSGEKATREIGMLSGGEKARVALACFALVPHNMLLLDEPSNHLDVETIQSLTEALRSFPGAVVVISHDRAFCEALDPTHVITVEDGALSWEQRGLREGDWKDDDLSAQAVKMLADIDSDKMTSALEAAVRPGAPEAAVAPAPPKPQTKEEREAARALQKKKNAAEKKMEKLEKEMETFEEKQEELEASMMANGNDSAKLGELQIEMDNIEAKLEEILENMDELEQLLAS</sequence>
<dbReference type="PROSITE" id="PS50893">
    <property type="entry name" value="ABC_TRANSPORTER_2"/>
    <property type="match status" value="1"/>
</dbReference>